<dbReference type="PROSITE" id="PS00041">
    <property type="entry name" value="HTH_ARAC_FAMILY_1"/>
    <property type="match status" value="1"/>
</dbReference>
<evidence type="ECO:0000313" key="5">
    <source>
        <dbReference type="Proteomes" id="UP000075680"/>
    </source>
</evidence>
<accession>A0A137XT84</accession>
<evidence type="ECO:0000256" key="1">
    <source>
        <dbReference type="ARBA" id="ARBA00023015"/>
    </source>
</evidence>
<dbReference type="PROSITE" id="PS01124">
    <property type="entry name" value="HTH_ARAC_FAMILY_2"/>
    <property type="match status" value="1"/>
</dbReference>
<dbReference type="Pfam" id="PF06719">
    <property type="entry name" value="AraC_N"/>
    <property type="match status" value="1"/>
</dbReference>
<dbReference type="InterPro" id="IPR018062">
    <property type="entry name" value="HTH_AraC-typ_CS"/>
</dbReference>
<evidence type="ECO:0000313" key="4">
    <source>
        <dbReference type="EMBL" id="KXZ66701.1"/>
    </source>
</evidence>
<reference evidence="4 5" key="1">
    <citation type="journal article" date="2016" name="Sci. Rep.">
        <title>Genomic and phenotypic characterization of the species Acinetobacter venetianus.</title>
        <authorList>
            <person name="Fondi M."/>
            <person name="Maida I."/>
            <person name="Perrin E."/>
            <person name="Orlandini V."/>
            <person name="La Torre L."/>
            <person name="Bosi E."/>
            <person name="Negroni A."/>
            <person name="Zanaroli G."/>
            <person name="Fava F."/>
            <person name="Decorosi F."/>
            <person name="Giovannetti L."/>
            <person name="Viti C."/>
            <person name="Vaneechoutte M."/>
            <person name="Dijkshoorn L."/>
            <person name="Fani R."/>
        </authorList>
    </citation>
    <scope>NUCLEOTIDE SEQUENCE [LARGE SCALE GENOMIC DNA]</scope>
    <source>
        <strain evidence="4 5">LUH5627</strain>
    </source>
</reference>
<dbReference type="Proteomes" id="UP000075680">
    <property type="component" value="Unassembled WGS sequence"/>
</dbReference>
<dbReference type="Gene3D" id="1.10.10.60">
    <property type="entry name" value="Homeodomain-like"/>
    <property type="match status" value="2"/>
</dbReference>
<dbReference type="AlphaFoldDB" id="A0A150HM00"/>
<dbReference type="Pfam" id="PF12833">
    <property type="entry name" value="HTH_18"/>
    <property type="match status" value="1"/>
</dbReference>
<dbReference type="SUPFAM" id="SSF46689">
    <property type="entry name" value="Homeodomain-like"/>
    <property type="match status" value="2"/>
</dbReference>
<sequence length="297" mass="33514">MSTIAITQDRELRLSKLVDQWTQGKNKFETPIAGLTLHRWDAPTQPTSYILDASLCMIAQGKKQVILGDETYTYDAHHFLFTAIDLPIISQIIEATPDQPYLGVILKLDPYLLAQLMLEAHITFQANDHERKGVAIGEVTADINDAFARLLDLLASPDDIPILAPLILKEILYRLMMSPQGSRLKRIAATGTAGHRIVKAIDWLKNNFAKPFQVEELATKMGMSASSFHQHFKDITSMSPLQYQKRIRLTEARRLLITTNSDISTASMQVGYESLSQFSREYKRFFGTPPSEDLKSF</sequence>
<dbReference type="EMBL" id="JRUE01000201">
    <property type="protein sequence ID" value="KXZ66701.1"/>
    <property type="molecule type" value="Genomic_DNA"/>
</dbReference>
<dbReference type="InterPro" id="IPR009057">
    <property type="entry name" value="Homeodomain-like_sf"/>
</dbReference>
<name>A0A150HM00_9GAMM</name>
<dbReference type="GO" id="GO:0043565">
    <property type="term" value="F:sequence-specific DNA binding"/>
    <property type="evidence" value="ECO:0007669"/>
    <property type="project" value="InterPro"/>
</dbReference>
<evidence type="ECO:0000256" key="2">
    <source>
        <dbReference type="ARBA" id="ARBA00023125"/>
    </source>
</evidence>
<keyword evidence="1" id="KW-0805">Transcription regulation</keyword>
<dbReference type="GO" id="GO:0003700">
    <property type="term" value="F:DNA-binding transcription factor activity"/>
    <property type="evidence" value="ECO:0007669"/>
    <property type="project" value="InterPro"/>
</dbReference>
<gene>
    <name evidence="4" type="primary">exsA_2</name>
    <name evidence="4" type="ORF">AVENLUH5627_02395</name>
</gene>
<proteinExistence type="predicted"/>
<comment type="caution">
    <text evidence="4">The sequence shown here is derived from an EMBL/GenBank/DDBJ whole genome shotgun (WGS) entry which is preliminary data.</text>
</comment>
<protein>
    <submittedName>
        <fullName evidence="4">Exoenzyme S synthesis regulatory protein ExsA</fullName>
    </submittedName>
</protein>
<keyword evidence="2" id="KW-0238">DNA-binding</keyword>
<dbReference type="InterPro" id="IPR009594">
    <property type="entry name" value="Tscrpt_reg_HTH_AraC_N"/>
</dbReference>
<accession>A0A150HM00</accession>
<dbReference type="PATRIC" id="fig|52133.18.peg.2460"/>
<evidence type="ECO:0000256" key="3">
    <source>
        <dbReference type="ARBA" id="ARBA00023163"/>
    </source>
</evidence>
<dbReference type="InterPro" id="IPR018060">
    <property type="entry name" value="HTH_AraC"/>
</dbReference>
<dbReference type="PANTHER" id="PTHR43436">
    <property type="entry name" value="ARAC-FAMILY TRANSCRIPTIONAL REGULATOR"/>
    <property type="match status" value="1"/>
</dbReference>
<organism evidence="4 5">
    <name type="scientific">Acinetobacter venetianus</name>
    <dbReference type="NCBI Taxonomy" id="52133"/>
    <lineage>
        <taxon>Bacteria</taxon>
        <taxon>Pseudomonadati</taxon>
        <taxon>Pseudomonadota</taxon>
        <taxon>Gammaproteobacteria</taxon>
        <taxon>Moraxellales</taxon>
        <taxon>Moraxellaceae</taxon>
        <taxon>Acinetobacter</taxon>
    </lineage>
</organism>
<keyword evidence="3" id="KW-0804">Transcription</keyword>
<dbReference type="SMART" id="SM00342">
    <property type="entry name" value="HTH_ARAC"/>
    <property type="match status" value="1"/>
</dbReference>
<dbReference type="RefSeq" id="WP_007483779.1">
    <property type="nucleotide sequence ID" value="NZ_DALYQE010000015.1"/>
</dbReference>
<dbReference type="PANTHER" id="PTHR43436:SF1">
    <property type="entry name" value="TRANSCRIPTIONAL REGULATORY PROTEIN"/>
    <property type="match status" value="1"/>
</dbReference>